<dbReference type="Ensembl" id="ENSANIT00000009604.1">
    <property type="protein sequence ID" value="ENSANIP00000009283.1"/>
    <property type="gene ID" value="ENSANIG00000006257.1"/>
</dbReference>
<evidence type="ECO:0000256" key="10">
    <source>
        <dbReference type="ARBA" id="ARBA00023037"/>
    </source>
</evidence>
<accession>A0A8B9MHE7</accession>
<evidence type="ECO:0000256" key="14">
    <source>
        <dbReference type="ARBA" id="ARBA00023180"/>
    </source>
</evidence>
<dbReference type="Pfam" id="PF01839">
    <property type="entry name" value="FG-GAP"/>
    <property type="match status" value="2"/>
</dbReference>
<dbReference type="InterPro" id="IPR013649">
    <property type="entry name" value="Integrin_alpha_Ig-like_1"/>
</dbReference>
<comment type="similarity">
    <text evidence="2 16">Belongs to the integrin alpha chain family.</text>
</comment>
<keyword evidence="6" id="KW-0677">Repeat</keyword>
<evidence type="ECO:0000313" key="20">
    <source>
        <dbReference type="Ensembl" id="ENSANIP00000009283.1"/>
    </source>
</evidence>
<keyword evidence="3" id="KW-0812">Transmembrane</keyword>
<dbReference type="InterPro" id="IPR013519">
    <property type="entry name" value="Int_alpha_beta-p"/>
</dbReference>
<feature type="repeat" description="FG-GAP" evidence="15">
    <location>
        <begin position="26"/>
        <end position="88"/>
    </location>
</feature>
<dbReference type="SMART" id="SM00191">
    <property type="entry name" value="Int_alpha"/>
    <property type="match status" value="4"/>
</dbReference>
<dbReference type="GO" id="GO:0033627">
    <property type="term" value="P:cell adhesion mediated by integrin"/>
    <property type="evidence" value="ECO:0007669"/>
    <property type="project" value="TreeGrafter"/>
</dbReference>
<evidence type="ECO:0000256" key="5">
    <source>
        <dbReference type="ARBA" id="ARBA00022729"/>
    </source>
</evidence>
<dbReference type="GO" id="GO:0007160">
    <property type="term" value="P:cell-matrix adhesion"/>
    <property type="evidence" value="ECO:0007669"/>
    <property type="project" value="TreeGrafter"/>
</dbReference>
<evidence type="ECO:0000256" key="17">
    <source>
        <dbReference type="SAM" id="MobiDB-lite"/>
    </source>
</evidence>
<keyword evidence="4" id="KW-0479">Metal-binding</keyword>
<feature type="signal peptide" evidence="16">
    <location>
        <begin position="1"/>
        <end position="22"/>
    </location>
</feature>
<feature type="repeat" description="FG-GAP" evidence="15">
    <location>
        <begin position="341"/>
        <end position="400"/>
    </location>
</feature>
<dbReference type="PRINTS" id="PR01185">
    <property type="entry name" value="INTEGRINA"/>
</dbReference>
<dbReference type="Gene3D" id="2.130.10.130">
    <property type="entry name" value="Integrin alpha, N-terminal"/>
    <property type="match status" value="2"/>
</dbReference>
<keyword evidence="14" id="KW-0325">Glycoprotein</keyword>
<dbReference type="Proteomes" id="UP000694541">
    <property type="component" value="Unplaced"/>
</dbReference>
<dbReference type="GO" id="GO:0007229">
    <property type="term" value="P:integrin-mediated signaling pathway"/>
    <property type="evidence" value="ECO:0007669"/>
    <property type="project" value="UniProtKB-KW"/>
</dbReference>
<evidence type="ECO:0000256" key="15">
    <source>
        <dbReference type="PROSITE-ProRule" id="PRU00803"/>
    </source>
</evidence>
<name>A0A8B9MHE7_9AVES</name>
<keyword evidence="9" id="KW-1133">Transmembrane helix</keyword>
<dbReference type="GO" id="GO:0009897">
    <property type="term" value="C:external side of plasma membrane"/>
    <property type="evidence" value="ECO:0007669"/>
    <property type="project" value="TreeGrafter"/>
</dbReference>
<evidence type="ECO:0000256" key="12">
    <source>
        <dbReference type="ARBA" id="ARBA00023157"/>
    </source>
</evidence>
<protein>
    <submittedName>
        <fullName evidence="20">Integrin subunit alpha 2b</fullName>
    </submittedName>
</protein>
<dbReference type="Gene3D" id="2.60.40.1460">
    <property type="entry name" value="Integrin domains. Chain A, domain 2"/>
    <property type="match status" value="1"/>
</dbReference>
<feature type="chain" id="PRO_5034547121" evidence="16">
    <location>
        <begin position="23"/>
        <end position="887"/>
    </location>
</feature>
<keyword evidence="21" id="KW-1185">Reference proteome</keyword>
<dbReference type="InterPro" id="IPR000413">
    <property type="entry name" value="Integrin_alpha"/>
</dbReference>
<reference evidence="20" key="1">
    <citation type="submission" date="2025-08" db="UniProtKB">
        <authorList>
            <consortium name="Ensembl"/>
        </authorList>
    </citation>
    <scope>IDENTIFICATION</scope>
</reference>
<dbReference type="InterPro" id="IPR032695">
    <property type="entry name" value="Integrin_dom_sf"/>
</dbReference>
<dbReference type="GO" id="GO:0008305">
    <property type="term" value="C:integrin complex"/>
    <property type="evidence" value="ECO:0007669"/>
    <property type="project" value="InterPro"/>
</dbReference>
<feature type="region of interest" description="Disordered" evidence="17">
    <location>
        <begin position="866"/>
        <end position="887"/>
    </location>
</feature>
<evidence type="ECO:0000256" key="2">
    <source>
        <dbReference type="ARBA" id="ARBA00008054"/>
    </source>
</evidence>
<dbReference type="SUPFAM" id="SSF69318">
    <property type="entry name" value="Integrin alpha N-terminal domain"/>
    <property type="match status" value="1"/>
</dbReference>
<evidence type="ECO:0000259" key="18">
    <source>
        <dbReference type="Pfam" id="PF08441"/>
    </source>
</evidence>
<keyword evidence="11" id="KW-0472">Membrane</keyword>
<dbReference type="PANTHER" id="PTHR23220">
    <property type="entry name" value="INTEGRIN ALPHA"/>
    <property type="match status" value="1"/>
</dbReference>
<evidence type="ECO:0000256" key="11">
    <source>
        <dbReference type="ARBA" id="ARBA00023136"/>
    </source>
</evidence>
<evidence type="ECO:0000256" key="13">
    <source>
        <dbReference type="ARBA" id="ARBA00023170"/>
    </source>
</evidence>
<keyword evidence="10 16" id="KW-0401">Integrin</keyword>
<dbReference type="PROSITE" id="PS51470">
    <property type="entry name" value="FG_GAP"/>
    <property type="match status" value="3"/>
</dbReference>
<keyword evidence="8 16" id="KW-0130">Cell adhesion</keyword>
<comment type="subcellular location">
    <subcellularLocation>
        <location evidence="1 16">Membrane</location>
        <topology evidence="1 16">Single-pass type I membrane protein</topology>
    </subcellularLocation>
</comment>
<dbReference type="GO" id="GO:0005178">
    <property type="term" value="F:integrin binding"/>
    <property type="evidence" value="ECO:0007669"/>
    <property type="project" value="TreeGrafter"/>
</dbReference>
<dbReference type="GO" id="GO:0001525">
    <property type="term" value="P:angiogenesis"/>
    <property type="evidence" value="ECO:0007669"/>
    <property type="project" value="TreeGrafter"/>
</dbReference>
<dbReference type="InterPro" id="IPR048286">
    <property type="entry name" value="Integrin_alpha_Ig-like_3"/>
</dbReference>
<evidence type="ECO:0000259" key="19">
    <source>
        <dbReference type="Pfam" id="PF20806"/>
    </source>
</evidence>
<evidence type="ECO:0000256" key="6">
    <source>
        <dbReference type="ARBA" id="ARBA00022737"/>
    </source>
</evidence>
<dbReference type="Gene3D" id="2.60.40.1530">
    <property type="entry name" value="ntegrin, alpha v. Chain A, domain 4"/>
    <property type="match status" value="1"/>
</dbReference>
<evidence type="ECO:0000256" key="4">
    <source>
        <dbReference type="ARBA" id="ARBA00022723"/>
    </source>
</evidence>
<proteinExistence type="inferred from homology"/>
<evidence type="ECO:0000256" key="8">
    <source>
        <dbReference type="ARBA" id="ARBA00022889"/>
    </source>
</evidence>
<evidence type="ECO:0000256" key="3">
    <source>
        <dbReference type="ARBA" id="ARBA00022692"/>
    </source>
</evidence>
<evidence type="ECO:0000313" key="21">
    <source>
        <dbReference type="Proteomes" id="UP000694541"/>
    </source>
</evidence>
<reference evidence="20" key="2">
    <citation type="submission" date="2025-09" db="UniProtKB">
        <authorList>
            <consortium name="Ensembl"/>
        </authorList>
    </citation>
    <scope>IDENTIFICATION</scope>
</reference>
<dbReference type="InterPro" id="IPR028994">
    <property type="entry name" value="Integrin_alpha_N"/>
</dbReference>
<dbReference type="Pfam" id="PF08441">
    <property type="entry name" value="Integrin_A_Ig_1"/>
    <property type="match status" value="1"/>
</dbReference>
<keyword evidence="13 16" id="KW-0675">Receptor</keyword>
<dbReference type="InterPro" id="IPR013517">
    <property type="entry name" value="FG-GAP"/>
</dbReference>
<keyword evidence="5 16" id="KW-0732">Signal</keyword>
<dbReference type="GO" id="GO:0046872">
    <property type="term" value="F:metal ion binding"/>
    <property type="evidence" value="ECO:0007669"/>
    <property type="project" value="UniProtKB-KW"/>
</dbReference>
<evidence type="ECO:0000256" key="7">
    <source>
        <dbReference type="ARBA" id="ARBA00022837"/>
    </source>
</evidence>
<dbReference type="SUPFAM" id="SSF69179">
    <property type="entry name" value="Integrin domains"/>
    <property type="match status" value="3"/>
</dbReference>
<dbReference type="Pfam" id="PF20806">
    <property type="entry name" value="Integrin_A_Ig_3"/>
    <property type="match status" value="1"/>
</dbReference>
<dbReference type="FunFam" id="2.60.40.1460:FF:000001">
    <property type="entry name" value="Integrin, alpha V"/>
    <property type="match status" value="1"/>
</dbReference>
<evidence type="ECO:0000256" key="9">
    <source>
        <dbReference type="ARBA" id="ARBA00022989"/>
    </source>
</evidence>
<sequence>MGAAAALLRALLLLGGLRSVPALGLLRDPPDTYEGPPDSYFGFALDFHMTESGLSVVVGAPRANTSQPGVAQAGAVFLCSWPTNETLCHPLPIDTADETETQNTLKLHTYKSYQWLGASVTSWDGKLVACAPLQHWNAMEGQHEAFRTPTGTCFVGAPGLRRITWYSPCRDQLMASAYRESYYAYDKRYCEIGFSAAVTRVRGVPGGAGGGSVPRVPLGMSVGMPPGMWLGSCHGTVGVTGACLPAGYSVAVGEFDGNPKTKGKAGGGGGTGMGPGHPWAPECPPLSRALGCASSGVLSVSVQDDVLVGAPLYMARRPDGQRSEVGRLYLYLGGEQRPLSRPPQTLTGTHPYGRFAAAIANLGDLDKDGYGDVAVGAPLGGDSGRGQVFIFRGQSEGLMPVPTQRLDSPFPGPAAFGFALRGAADLDGNGYPDLLVGAYGASKVAVYRGQPVVVAQTQLSVPDGLNPELLACVLPGSNTHVSCFPVVLCVSVTGQSIPQKIRLDAELQLDRLKPKLSRRVLLLKDHQSSWHRVLDLAPGTPPLCHNLTAYLRDEADFKDKLSPVALSLSLALSGGTQGLVLYGDTLVQAQTHIILEDCGDDNLSPGWAVLRLRANASNVGEGAFEAELRVQLPPGTHYQAARSNIPVGARWSCEGEGLGGHGGPGRDHGGTLTPLSCQKLPACHHGAARELAQGGGQPAAGGPWHQGGARLPGRVLHPWVPGGLFPLSPLWCHLTVLPQIHNKGPSTVSGVTLRLTVPHQLGGRTLLYLLELGTEGGMNCTNPPSLNAEQVGCCLGTGTHPMGAGWVSRWCVSPPLYFLPAGDPPPHGRSTPKWHPPAGAQGSGGAAGCWAGGAHPRGEWVLPGDPQPMNGAGAGGVLPRVLGRGSG</sequence>
<organism evidence="20 21">
    <name type="scientific">Accipiter nisus</name>
    <name type="common">Eurasian sparrowhawk</name>
    <dbReference type="NCBI Taxonomy" id="211598"/>
    <lineage>
        <taxon>Eukaryota</taxon>
        <taxon>Metazoa</taxon>
        <taxon>Chordata</taxon>
        <taxon>Craniata</taxon>
        <taxon>Vertebrata</taxon>
        <taxon>Euteleostomi</taxon>
        <taxon>Archelosauria</taxon>
        <taxon>Archosauria</taxon>
        <taxon>Dinosauria</taxon>
        <taxon>Saurischia</taxon>
        <taxon>Theropoda</taxon>
        <taxon>Coelurosauria</taxon>
        <taxon>Aves</taxon>
        <taxon>Neognathae</taxon>
        <taxon>Neoaves</taxon>
        <taxon>Telluraves</taxon>
        <taxon>Accipitrimorphae</taxon>
        <taxon>Accipitriformes</taxon>
        <taxon>Accipitridae</taxon>
        <taxon>Accipitrinae</taxon>
        <taxon>Accipiter</taxon>
    </lineage>
</organism>
<keyword evidence="7" id="KW-0106">Calcium</keyword>
<evidence type="ECO:0000256" key="16">
    <source>
        <dbReference type="RuleBase" id="RU003762"/>
    </source>
</evidence>
<keyword evidence="12" id="KW-1015">Disulfide bond</keyword>
<dbReference type="AlphaFoldDB" id="A0A8B9MHE7"/>
<dbReference type="PANTHER" id="PTHR23220:SF73">
    <property type="entry name" value="INTEGRIN ALPHA-IIB"/>
    <property type="match status" value="1"/>
</dbReference>
<feature type="domain" description="Integrin alpha first immunoglubulin-like" evidence="18">
    <location>
        <begin position="450"/>
        <end position="573"/>
    </location>
</feature>
<feature type="repeat" description="FG-GAP" evidence="15">
    <location>
        <begin position="403"/>
        <end position="464"/>
    </location>
</feature>
<feature type="domain" description="Integrin alpha third immunoglobulin-like" evidence="19">
    <location>
        <begin position="739"/>
        <end position="790"/>
    </location>
</feature>
<dbReference type="GO" id="GO:0098609">
    <property type="term" value="P:cell-cell adhesion"/>
    <property type="evidence" value="ECO:0007669"/>
    <property type="project" value="TreeGrafter"/>
</dbReference>
<feature type="region of interest" description="Disordered" evidence="17">
    <location>
        <begin position="823"/>
        <end position="849"/>
    </location>
</feature>
<evidence type="ECO:0000256" key="1">
    <source>
        <dbReference type="ARBA" id="ARBA00004479"/>
    </source>
</evidence>